<reference evidence="1 2" key="1">
    <citation type="submission" date="2020-03" db="EMBL/GenBank/DDBJ databases">
        <title>Assessment of the enzymatic potential of alkaline-tolerant lipase obtained from Bacillus luteus H11 (technogenic soil) for the bioremediation of saline soils contaminated with petroleum substances.</title>
        <authorList>
            <person name="Kalwasinska A."/>
        </authorList>
    </citation>
    <scope>NUCLEOTIDE SEQUENCE [LARGE SCALE GENOMIC DNA]</scope>
    <source>
        <strain evidence="1 2">H11</strain>
    </source>
</reference>
<comment type="caution">
    <text evidence="1">The sequence shown here is derived from an EMBL/GenBank/DDBJ whole genome shotgun (WGS) entry which is preliminary data.</text>
</comment>
<evidence type="ECO:0008006" key="3">
    <source>
        <dbReference type="Google" id="ProtNLM"/>
    </source>
</evidence>
<name>A0A969PNS4_9BACI</name>
<evidence type="ECO:0000313" key="2">
    <source>
        <dbReference type="Proteomes" id="UP000752012"/>
    </source>
</evidence>
<evidence type="ECO:0000313" key="1">
    <source>
        <dbReference type="EMBL" id="NJP37601.1"/>
    </source>
</evidence>
<sequence length="125" mass="14470">MIKLNETHRLKGRATLAENRQAMEKLARRVTDGYEAVHEKKYSRARQLLEPLVPMLHSESKPNVKLLAYTAIAQIGDRQVEPFLETYEELKAQTPEDEREQALVTRVDEMFTVLMESVAEEQDND</sequence>
<dbReference type="AlphaFoldDB" id="A0A969PNS4"/>
<keyword evidence="2" id="KW-1185">Reference proteome</keyword>
<accession>A0A969PNS4</accession>
<proteinExistence type="predicted"/>
<organism evidence="1 2">
    <name type="scientific">Alkalicoccus luteus</name>
    <dbReference type="NCBI Taxonomy" id="1237094"/>
    <lineage>
        <taxon>Bacteria</taxon>
        <taxon>Bacillati</taxon>
        <taxon>Bacillota</taxon>
        <taxon>Bacilli</taxon>
        <taxon>Bacillales</taxon>
        <taxon>Bacillaceae</taxon>
        <taxon>Alkalicoccus</taxon>
    </lineage>
</organism>
<dbReference type="EMBL" id="JAATHJ010000009">
    <property type="protein sequence ID" value="NJP37601.1"/>
    <property type="molecule type" value="Genomic_DNA"/>
</dbReference>
<protein>
    <recommendedName>
        <fullName evidence="3">HEAT repeat domain-containing protein</fullName>
    </recommendedName>
</protein>
<gene>
    <name evidence="1" type="ORF">HCN83_08375</name>
</gene>
<dbReference type="Proteomes" id="UP000752012">
    <property type="component" value="Unassembled WGS sequence"/>
</dbReference>